<dbReference type="Proteomes" id="UP000033393">
    <property type="component" value="Unassembled WGS sequence"/>
</dbReference>
<dbReference type="Pfam" id="PF01177">
    <property type="entry name" value="Asp_Glu_race"/>
    <property type="match status" value="1"/>
</dbReference>
<evidence type="ECO:0000313" key="3">
    <source>
        <dbReference type="Proteomes" id="UP000033393"/>
    </source>
</evidence>
<dbReference type="OrthoDB" id="9791723at2"/>
<dbReference type="InterPro" id="IPR053714">
    <property type="entry name" value="Iso_Racemase_Enz_sf"/>
</dbReference>
<dbReference type="AlphaFoldDB" id="A0A0F0GRJ7"/>
<organism evidence="2 3">
    <name type="scientific">Lentzea aerocolonigenes</name>
    <name type="common">Lechevalieria aerocolonigenes</name>
    <name type="synonym">Saccharothrix aerocolonigenes</name>
    <dbReference type="NCBI Taxonomy" id="68170"/>
    <lineage>
        <taxon>Bacteria</taxon>
        <taxon>Bacillati</taxon>
        <taxon>Actinomycetota</taxon>
        <taxon>Actinomycetes</taxon>
        <taxon>Pseudonocardiales</taxon>
        <taxon>Pseudonocardiaceae</taxon>
        <taxon>Lentzea</taxon>
    </lineage>
</organism>
<dbReference type="PANTHER" id="PTHR28047:SF5">
    <property type="entry name" value="PROTEIN DCG1"/>
    <property type="match status" value="1"/>
</dbReference>
<dbReference type="eggNOG" id="COG4126">
    <property type="taxonomic scope" value="Bacteria"/>
</dbReference>
<dbReference type="RefSeq" id="WP_045313897.1">
    <property type="nucleotide sequence ID" value="NZ_JYJG01000184.1"/>
</dbReference>
<dbReference type="InterPro" id="IPR052186">
    <property type="entry name" value="Hydantoin_racemase-like"/>
</dbReference>
<dbReference type="Gene3D" id="3.40.50.12500">
    <property type="match status" value="1"/>
</dbReference>
<evidence type="ECO:0000313" key="2">
    <source>
        <dbReference type="EMBL" id="KJK46119.1"/>
    </source>
</evidence>
<dbReference type="PATRIC" id="fig|68170.10.peg.6146"/>
<reference evidence="2 3" key="1">
    <citation type="submission" date="2015-02" db="EMBL/GenBank/DDBJ databases">
        <authorList>
            <person name="Ju K.-S."/>
            <person name="Doroghazi J.R."/>
            <person name="Metcalf W."/>
        </authorList>
    </citation>
    <scope>NUCLEOTIDE SEQUENCE [LARGE SCALE GENOMIC DNA]</scope>
    <source>
        <strain evidence="2 3">NRRL B-16140</strain>
    </source>
</reference>
<name>A0A0F0GRJ7_LENAE</name>
<dbReference type="PANTHER" id="PTHR28047">
    <property type="entry name" value="PROTEIN DCG1"/>
    <property type="match status" value="1"/>
</dbReference>
<dbReference type="GO" id="GO:0047661">
    <property type="term" value="F:amino-acid racemase activity"/>
    <property type="evidence" value="ECO:0007669"/>
    <property type="project" value="InterPro"/>
</dbReference>
<gene>
    <name evidence="2" type="ORF">UK23_24150</name>
</gene>
<comment type="similarity">
    <text evidence="1">Belongs to the HyuE racemase family.</text>
</comment>
<accession>A0A0F0GRJ7</accession>
<proteinExistence type="inferred from homology"/>
<keyword evidence="3" id="KW-1185">Reference proteome</keyword>
<dbReference type="EMBL" id="JYJG01000184">
    <property type="protein sequence ID" value="KJK46119.1"/>
    <property type="molecule type" value="Genomic_DNA"/>
</dbReference>
<sequence>MKIWFHKHTVEGRLPLLDEWYRKHLAEVASPGTEIVIKTLPENTYDTELPFDLVKFGALQIHFNAHFARGAVEAERQGFDAWVIAAGQDPGLHDGRAQTSIPTLGYGETSFFYSAMLGYRFGVLGFMPALREIITENIERYGLTSRLAAYELVDDGHEAVRQALEGDFDRFVEVFDAAAKKAVDKGAQVLIPGEGIPAEIFWALGTKELHGVPVIDPAGLLVRQAELAVDLNRLGVVQRSTAGYWFRRPSDALTEHVENVFLGKAL</sequence>
<dbReference type="InterPro" id="IPR015942">
    <property type="entry name" value="Asp/Glu/hydantoin_racemase"/>
</dbReference>
<protein>
    <submittedName>
        <fullName evidence="2">Hydantoin racemase</fullName>
    </submittedName>
</protein>
<evidence type="ECO:0000256" key="1">
    <source>
        <dbReference type="ARBA" id="ARBA00038414"/>
    </source>
</evidence>
<comment type="caution">
    <text evidence="2">The sequence shown here is derived from an EMBL/GenBank/DDBJ whole genome shotgun (WGS) entry which is preliminary data.</text>
</comment>